<evidence type="ECO:0000313" key="2">
    <source>
        <dbReference type="EMBL" id="KAJ8439832.1"/>
    </source>
</evidence>
<comment type="caution">
    <text evidence="2">The sequence shown here is derived from an EMBL/GenBank/DDBJ whole genome shotgun (WGS) entry which is preliminary data.</text>
</comment>
<dbReference type="EMBL" id="JAKOGI010000207">
    <property type="protein sequence ID" value="KAJ8439832.1"/>
    <property type="molecule type" value="Genomic_DNA"/>
</dbReference>
<gene>
    <name evidence="2" type="ORF">Cgig2_029092</name>
</gene>
<dbReference type="Proteomes" id="UP001153076">
    <property type="component" value="Unassembled WGS sequence"/>
</dbReference>
<protein>
    <submittedName>
        <fullName evidence="2">Uncharacterized protein</fullName>
    </submittedName>
</protein>
<feature type="region of interest" description="Disordered" evidence="1">
    <location>
        <begin position="1"/>
        <end position="35"/>
    </location>
</feature>
<name>A0A9Q1KBI5_9CARY</name>
<proteinExistence type="predicted"/>
<keyword evidence="3" id="KW-1185">Reference proteome</keyword>
<feature type="region of interest" description="Disordered" evidence="1">
    <location>
        <begin position="102"/>
        <end position="129"/>
    </location>
</feature>
<accession>A0A9Q1KBI5</accession>
<organism evidence="2 3">
    <name type="scientific">Carnegiea gigantea</name>
    <dbReference type="NCBI Taxonomy" id="171969"/>
    <lineage>
        <taxon>Eukaryota</taxon>
        <taxon>Viridiplantae</taxon>
        <taxon>Streptophyta</taxon>
        <taxon>Embryophyta</taxon>
        <taxon>Tracheophyta</taxon>
        <taxon>Spermatophyta</taxon>
        <taxon>Magnoliopsida</taxon>
        <taxon>eudicotyledons</taxon>
        <taxon>Gunneridae</taxon>
        <taxon>Pentapetalae</taxon>
        <taxon>Caryophyllales</taxon>
        <taxon>Cactineae</taxon>
        <taxon>Cactaceae</taxon>
        <taxon>Cactoideae</taxon>
        <taxon>Echinocereeae</taxon>
        <taxon>Carnegiea</taxon>
    </lineage>
</organism>
<sequence>MMIRERSGKAGGSPPPTPADLTPRKRRRKVVGQRSMRMRAVSNSIDAPPLPLIALFGIVLFTSTYPHICPSKKTYTAASLSSRPFSSSSSPPFYSSSANYTATEDAGVPQPGGGMTSCPKTRTGRPSCGGRGSGLVVGLNSLQSLIPANFKRSHESRCKYIYITNTDAETIVTESTTQFQLHTAMPRQPLGIKF</sequence>
<evidence type="ECO:0000313" key="3">
    <source>
        <dbReference type="Proteomes" id="UP001153076"/>
    </source>
</evidence>
<dbReference type="AlphaFoldDB" id="A0A9Q1KBI5"/>
<evidence type="ECO:0000256" key="1">
    <source>
        <dbReference type="SAM" id="MobiDB-lite"/>
    </source>
</evidence>
<reference evidence="2" key="1">
    <citation type="submission" date="2022-04" db="EMBL/GenBank/DDBJ databases">
        <title>Carnegiea gigantea Genome sequencing and assembly v2.</title>
        <authorList>
            <person name="Copetti D."/>
            <person name="Sanderson M.J."/>
            <person name="Burquez A."/>
            <person name="Wojciechowski M.F."/>
        </authorList>
    </citation>
    <scope>NUCLEOTIDE SEQUENCE</scope>
    <source>
        <strain evidence="2">SGP5-SGP5p</strain>
        <tissue evidence="2">Aerial part</tissue>
    </source>
</reference>